<evidence type="ECO:0000313" key="1">
    <source>
        <dbReference type="EMBL" id="EED14816.1"/>
    </source>
</evidence>
<reference evidence="2" key="1">
    <citation type="journal article" date="2015" name="Genome Announc.">
        <title>Genome sequence of the AIDS-associated pathogen Penicillium marneffei (ATCC18224) and its near taxonomic relative Talaromyces stipitatus (ATCC10500).</title>
        <authorList>
            <person name="Nierman W.C."/>
            <person name="Fedorova-Abrams N.D."/>
            <person name="Andrianopoulos A."/>
        </authorList>
    </citation>
    <scope>NUCLEOTIDE SEQUENCE [LARGE SCALE GENOMIC DNA]</scope>
    <source>
        <strain evidence="2">ATCC 10500 / CBS 375.48 / QM 6759 / NRRL 1006</strain>
    </source>
</reference>
<dbReference type="AlphaFoldDB" id="B8MJZ9"/>
<dbReference type="RefSeq" id="XP_002484769.1">
    <property type="nucleotide sequence ID" value="XM_002484724.1"/>
</dbReference>
<accession>B8MJZ9</accession>
<protein>
    <submittedName>
        <fullName evidence="1">Uncharacterized protein</fullName>
    </submittedName>
</protein>
<dbReference type="VEuPathDB" id="FungiDB:TSTA_042880"/>
<organism evidence="1 2">
    <name type="scientific">Talaromyces stipitatus (strain ATCC 10500 / CBS 375.48 / QM 6759 / NRRL 1006)</name>
    <name type="common">Penicillium stipitatum</name>
    <dbReference type="NCBI Taxonomy" id="441959"/>
    <lineage>
        <taxon>Eukaryota</taxon>
        <taxon>Fungi</taxon>
        <taxon>Dikarya</taxon>
        <taxon>Ascomycota</taxon>
        <taxon>Pezizomycotina</taxon>
        <taxon>Eurotiomycetes</taxon>
        <taxon>Eurotiomycetidae</taxon>
        <taxon>Eurotiales</taxon>
        <taxon>Trichocomaceae</taxon>
        <taxon>Talaromyces</taxon>
        <taxon>Talaromyces sect. Talaromyces</taxon>
    </lineage>
</organism>
<dbReference type="HOGENOM" id="CLU_721943_0_0_1"/>
<evidence type="ECO:0000313" key="2">
    <source>
        <dbReference type="Proteomes" id="UP000001745"/>
    </source>
</evidence>
<dbReference type="EMBL" id="EQ962657">
    <property type="protein sequence ID" value="EED14816.1"/>
    <property type="molecule type" value="Genomic_DNA"/>
</dbReference>
<dbReference type="GeneID" id="8104765"/>
<dbReference type="InParanoid" id="B8MJZ9"/>
<sequence>MESGVSAALALGAEAVVKLNKLLKDTQTAKSWYGDFYDMFTSNQLCVWNGRQINRVFVVKKEEWVPVIRKCLDDCHRWLPHSNGMLLASYLSGVLALANGANVDYEDSGKGGFVASLDARDFVITIQRDSAATQMTGHLEPRDHPETSCRVISEPKWTNLLWYGHTFEEDDPIMSWPRIDEQGGPPEDLVEEKYHFALCNIVMDDARRKLLAKKLRESIHQCHQAWEQVENENKLRGVEADEVKKIKENLRKKKVILCDERGTDYVLEQTPEDTLDYAKSQRQQADSFGERYKQRDLVGHHKRIYALTRLLTLPKILNKNLSTRSRGINVALA</sequence>
<keyword evidence="2" id="KW-1185">Reference proteome</keyword>
<dbReference type="Proteomes" id="UP000001745">
    <property type="component" value="Unassembled WGS sequence"/>
</dbReference>
<dbReference type="PhylomeDB" id="B8MJZ9"/>
<gene>
    <name evidence="1" type="ORF">TSTA_042880</name>
</gene>
<dbReference type="OrthoDB" id="4502952at2759"/>
<name>B8MJZ9_TALSN</name>
<dbReference type="eggNOG" id="ENOG502RR7Y">
    <property type="taxonomic scope" value="Eukaryota"/>
</dbReference>
<proteinExistence type="predicted"/>